<dbReference type="EMBL" id="KI913954">
    <property type="protein sequence ID" value="ETW07611.1"/>
    <property type="molecule type" value="Genomic_DNA"/>
</dbReference>
<name>A0A024UMC5_9STRA</name>
<sequence length="32" mass="3739">MFWTLAKGDVGRQYTELAKFPEEVANFVIQYS</sequence>
<dbReference type="AlphaFoldDB" id="A0A024UMC5"/>
<reference evidence="1" key="1">
    <citation type="submission" date="2013-12" db="EMBL/GenBank/DDBJ databases">
        <title>The Genome Sequence of Aphanomyces invadans NJM9701.</title>
        <authorList>
            <consortium name="The Broad Institute Genomics Platform"/>
            <person name="Russ C."/>
            <person name="Tyler B."/>
            <person name="van West P."/>
            <person name="Dieguez-Uribeondo J."/>
            <person name="Young S.K."/>
            <person name="Zeng Q."/>
            <person name="Gargeya S."/>
            <person name="Fitzgerald M."/>
            <person name="Abouelleil A."/>
            <person name="Alvarado L."/>
            <person name="Chapman S.B."/>
            <person name="Gainer-Dewar J."/>
            <person name="Goldberg J."/>
            <person name="Griggs A."/>
            <person name="Gujja S."/>
            <person name="Hansen M."/>
            <person name="Howarth C."/>
            <person name="Imamovic A."/>
            <person name="Ireland A."/>
            <person name="Larimer J."/>
            <person name="McCowan C."/>
            <person name="Murphy C."/>
            <person name="Pearson M."/>
            <person name="Poon T.W."/>
            <person name="Priest M."/>
            <person name="Roberts A."/>
            <person name="Saif S."/>
            <person name="Shea T."/>
            <person name="Sykes S."/>
            <person name="Wortman J."/>
            <person name="Nusbaum C."/>
            <person name="Birren B."/>
        </authorList>
    </citation>
    <scope>NUCLEOTIDE SEQUENCE [LARGE SCALE GENOMIC DNA]</scope>
    <source>
        <strain evidence="1">NJM9701</strain>
    </source>
</reference>
<accession>A0A024UMC5</accession>
<dbReference type="GeneID" id="20079137"/>
<dbReference type="RefSeq" id="XP_008863704.1">
    <property type="nucleotide sequence ID" value="XM_008865482.1"/>
</dbReference>
<dbReference type="VEuPathDB" id="FungiDB:H310_02087"/>
<gene>
    <name evidence="1" type="ORF">H310_02087</name>
</gene>
<evidence type="ECO:0000313" key="1">
    <source>
        <dbReference type="EMBL" id="ETW07611.1"/>
    </source>
</evidence>
<protein>
    <submittedName>
        <fullName evidence="1">Uncharacterized protein</fullName>
    </submittedName>
</protein>
<proteinExistence type="predicted"/>
<organism evidence="1">
    <name type="scientific">Aphanomyces invadans</name>
    <dbReference type="NCBI Taxonomy" id="157072"/>
    <lineage>
        <taxon>Eukaryota</taxon>
        <taxon>Sar</taxon>
        <taxon>Stramenopiles</taxon>
        <taxon>Oomycota</taxon>
        <taxon>Saprolegniomycetes</taxon>
        <taxon>Saprolegniales</taxon>
        <taxon>Verrucalvaceae</taxon>
        <taxon>Aphanomyces</taxon>
    </lineage>
</organism>